<accession>A0A318STG7</accession>
<dbReference type="CDD" id="cd14529">
    <property type="entry name" value="TpbA-like"/>
    <property type="match status" value="1"/>
</dbReference>
<dbReference type="Pfam" id="PF13350">
    <property type="entry name" value="Y_phosphatase3"/>
    <property type="match status" value="1"/>
</dbReference>
<proteinExistence type="predicted"/>
<dbReference type="SUPFAM" id="SSF52799">
    <property type="entry name" value="(Phosphotyrosine protein) phosphatases II"/>
    <property type="match status" value="1"/>
</dbReference>
<dbReference type="AlphaFoldDB" id="A0A318STG7"/>
<comment type="caution">
    <text evidence="1">The sequence shown here is derived from an EMBL/GenBank/DDBJ whole genome shotgun (WGS) entry which is preliminary data.</text>
</comment>
<dbReference type="OrthoDB" id="9814896at2"/>
<keyword evidence="2" id="KW-1185">Reference proteome</keyword>
<dbReference type="InterPro" id="IPR016130">
    <property type="entry name" value="Tyr_Pase_AS"/>
</dbReference>
<organism evidence="1 2">
    <name type="scientific">Pseudoroseicyclus aestuarii</name>
    <dbReference type="NCBI Taxonomy" id="1795041"/>
    <lineage>
        <taxon>Bacteria</taxon>
        <taxon>Pseudomonadati</taxon>
        <taxon>Pseudomonadota</taxon>
        <taxon>Alphaproteobacteria</taxon>
        <taxon>Rhodobacterales</taxon>
        <taxon>Paracoccaceae</taxon>
        <taxon>Pseudoroseicyclus</taxon>
    </lineage>
</organism>
<dbReference type="InterPro" id="IPR026893">
    <property type="entry name" value="Tyr/Ser_Pase_IphP-type"/>
</dbReference>
<dbReference type="InterPro" id="IPR029021">
    <property type="entry name" value="Prot-tyrosine_phosphatase-like"/>
</dbReference>
<reference evidence="1 2" key="1">
    <citation type="submission" date="2018-06" db="EMBL/GenBank/DDBJ databases">
        <title>Genomic Encyclopedia of Type Strains, Phase III (KMG-III): the genomes of soil and plant-associated and newly described type strains.</title>
        <authorList>
            <person name="Whitman W."/>
        </authorList>
    </citation>
    <scope>NUCLEOTIDE SEQUENCE [LARGE SCALE GENOMIC DNA]</scope>
    <source>
        <strain evidence="1 2">CECT 9025</strain>
    </source>
</reference>
<dbReference type="PROSITE" id="PS00383">
    <property type="entry name" value="TYR_PHOSPHATASE_1"/>
    <property type="match status" value="1"/>
</dbReference>
<gene>
    <name evidence="1" type="ORF">DFP88_104225</name>
</gene>
<protein>
    <submittedName>
        <fullName evidence="1">Tyrosine phosphatase family protein</fullName>
    </submittedName>
</protein>
<dbReference type="RefSeq" id="WP_110815134.1">
    <property type="nucleotide sequence ID" value="NZ_QJTE01000004.1"/>
</dbReference>
<dbReference type="EMBL" id="QJTE01000004">
    <property type="protein sequence ID" value="PYE82469.1"/>
    <property type="molecule type" value="Genomic_DNA"/>
</dbReference>
<dbReference type="Proteomes" id="UP000248311">
    <property type="component" value="Unassembled WGS sequence"/>
</dbReference>
<dbReference type="GO" id="GO:0004721">
    <property type="term" value="F:phosphoprotein phosphatase activity"/>
    <property type="evidence" value="ECO:0007669"/>
    <property type="project" value="InterPro"/>
</dbReference>
<evidence type="ECO:0000313" key="1">
    <source>
        <dbReference type="EMBL" id="PYE82469.1"/>
    </source>
</evidence>
<evidence type="ECO:0000313" key="2">
    <source>
        <dbReference type="Proteomes" id="UP000248311"/>
    </source>
</evidence>
<name>A0A318STG7_9RHOB</name>
<dbReference type="Gene3D" id="3.90.190.10">
    <property type="entry name" value="Protein tyrosine phosphatase superfamily"/>
    <property type="match status" value="1"/>
</dbReference>
<sequence length="185" mass="19779">MKPLLRRAAVACSLCLAVPGGYLGYLQASGNFHPVVVGEAYRSAQPDAADLRGWVQDSGIRSVINLRGAHEGTAWYDEEVAASNSLGLAHYDFAMSASKGLDRTQAAALIALLRDAPKPVLIHCMSGADRSGLASALYLADHGQDEEVAEAQISFRYGHISLPHTAAWPIDQSWEALEGWLGYAS</sequence>